<accession>A0A3L6Q5Q5</accession>
<gene>
    <name evidence="1" type="ORF">C2845_PM17G08970</name>
</gene>
<keyword evidence="2" id="KW-1185">Reference proteome</keyword>
<dbReference type="Proteomes" id="UP000275267">
    <property type="component" value="Unassembled WGS sequence"/>
</dbReference>
<evidence type="ECO:0000313" key="1">
    <source>
        <dbReference type="EMBL" id="RLM69820.1"/>
    </source>
</evidence>
<evidence type="ECO:0000313" key="2">
    <source>
        <dbReference type="Proteomes" id="UP000275267"/>
    </source>
</evidence>
<dbReference type="AlphaFoldDB" id="A0A3L6Q5Q5"/>
<proteinExistence type="predicted"/>
<dbReference type="EMBL" id="PQIB02000014">
    <property type="protein sequence ID" value="RLM69820.1"/>
    <property type="molecule type" value="Genomic_DNA"/>
</dbReference>
<sequence length="180" mass="20731">MEHEEGATIELLDALIDKRHRSYMSAVRGRSLGTFRARVPMSTMPIYRRWIPRLRDSGPLSIARLVEGDMLAEGVMNSSSRMALRHELDANVGGPPNDPTRCVTYCKVWPKGVEPPDCYCHMRCVPNISREEDIEEVQKAGAISQFCHFHEWIDTSISRRDQQYLAWLKKVDDDVRKSER</sequence>
<comment type="caution">
    <text evidence="1">The sequence shown here is derived from an EMBL/GenBank/DDBJ whole genome shotgun (WGS) entry which is preliminary data.</text>
</comment>
<protein>
    <submittedName>
        <fullName evidence="1">Uncharacterized protein</fullName>
    </submittedName>
</protein>
<name>A0A3L6Q5Q5_PANMI</name>
<reference evidence="2" key="1">
    <citation type="journal article" date="2019" name="Nat. Commun.">
        <title>The genome of broomcorn millet.</title>
        <authorList>
            <person name="Zou C."/>
            <person name="Miki D."/>
            <person name="Li D."/>
            <person name="Tang Q."/>
            <person name="Xiao L."/>
            <person name="Rajput S."/>
            <person name="Deng P."/>
            <person name="Jia W."/>
            <person name="Huang R."/>
            <person name="Zhang M."/>
            <person name="Sun Y."/>
            <person name="Hu J."/>
            <person name="Fu X."/>
            <person name="Schnable P.S."/>
            <person name="Li F."/>
            <person name="Zhang H."/>
            <person name="Feng B."/>
            <person name="Zhu X."/>
            <person name="Liu R."/>
            <person name="Schnable J.C."/>
            <person name="Zhu J.-K."/>
            <person name="Zhang H."/>
        </authorList>
    </citation>
    <scope>NUCLEOTIDE SEQUENCE [LARGE SCALE GENOMIC DNA]</scope>
</reference>
<organism evidence="1 2">
    <name type="scientific">Panicum miliaceum</name>
    <name type="common">Proso millet</name>
    <name type="synonym">Broomcorn millet</name>
    <dbReference type="NCBI Taxonomy" id="4540"/>
    <lineage>
        <taxon>Eukaryota</taxon>
        <taxon>Viridiplantae</taxon>
        <taxon>Streptophyta</taxon>
        <taxon>Embryophyta</taxon>
        <taxon>Tracheophyta</taxon>
        <taxon>Spermatophyta</taxon>
        <taxon>Magnoliopsida</taxon>
        <taxon>Liliopsida</taxon>
        <taxon>Poales</taxon>
        <taxon>Poaceae</taxon>
        <taxon>PACMAD clade</taxon>
        <taxon>Panicoideae</taxon>
        <taxon>Panicodae</taxon>
        <taxon>Paniceae</taxon>
        <taxon>Panicinae</taxon>
        <taxon>Panicum</taxon>
        <taxon>Panicum sect. Panicum</taxon>
    </lineage>
</organism>